<keyword evidence="3" id="KW-0547">Nucleotide-binding</keyword>
<sequence>MNELKPYLQMLTRYRGRLMLGALLMLATSASGIGLLALSGWFITATAVTGALLAAGVAATLDVYVPGGGIRAFAVSRTAARYFERIFNHDTVLRLLRDLRGRVFTMLSHLNPAEMARLRSGELLNRLTTDIDRLDGLYLRGLSPPLVALLAIFIVGALLAIGAPWLGGIVILVLTTMAGGSLLVSWRTGQRLTRDAAESSAALRATAMDHVTGLSELTAFGSLDYHRQAVMDADEQARHRDERLAKRMAYGEAFLNSGVQLTAIGVLLVALHLVQTDQISGPVAVMMPLAVLALLEPLGVLPAAGLQLARARASAERLHYGTGTIEESGYSTEPALRTSGLPAAPRVSIDSVSLIRGAGARVLDRLSLDIRPAETVGIIGMSGCGKSSIAAMVAGQIKADSGTIRIDGTNIGDFSVDSLYADLAYLTQQTDLFSGTFAGNLRIASRDADEPTMWAALKRVELADFVASTDNGLHTWVGESGMELSAGQARRLALARLFMRNPAIVILDEPLTGLDEDTARAVSATLSEWLAERTAIVLGHGSEALPGVDRCLVLRAGGLSEAI</sequence>
<dbReference type="GO" id="GO:0005886">
    <property type="term" value="C:plasma membrane"/>
    <property type="evidence" value="ECO:0007669"/>
    <property type="project" value="UniProtKB-SubCell"/>
</dbReference>
<dbReference type="Pfam" id="PF00005">
    <property type="entry name" value="ABC_tran"/>
    <property type="match status" value="1"/>
</dbReference>
<dbReference type="SUPFAM" id="SSF52540">
    <property type="entry name" value="P-loop containing nucleoside triphosphate hydrolases"/>
    <property type="match status" value="1"/>
</dbReference>
<feature type="transmembrane region" description="Helical" evidence="7">
    <location>
        <begin position="286"/>
        <end position="309"/>
    </location>
</feature>
<feature type="domain" description="ABC transporter" evidence="8">
    <location>
        <begin position="347"/>
        <end position="563"/>
    </location>
</feature>
<evidence type="ECO:0000313" key="11">
    <source>
        <dbReference type="Proteomes" id="UP000292298"/>
    </source>
</evidence>
<reference evidence="10 11" key="1">
    <citation type="submission" date="2019-02" db="EMBL/GenBank/DDBJ databases">
        <title>Genomic Encyclopedia of Type Strains, Phase IV (KMG-IV): sequencing the most valuable type-strain genomes for metagenomic binning, comparative biology and taxonomic classification.</title>
        <authorList>
            <person name="Goeker M."/>
        </authorList>
    </citation>
    <scope>NUCLEOTIDE SEQUENCE [LARGE SCALE GENOMIC DNA]</scope>
    <source>
        <strain evidence="10 11">DSM 21056</strain>
    </source>
</reference>
<dbReference type="Gene3D" id="1.20.1560.10">
    <property type="entry name" value="ABC transporter type 1, transmembrane domain"/>
    <property type="match status" value="1"/>
</dbReference>
<feature type="transmembrane region" description="Helical" evidence="7">
    <location>
        <begin position="42"/>
        <end position="65"/>
    </location>
</feature>
<dbReference type="InterPro" id="IPR014223">
    <property type="entry name" value="ABC_CydC/D"/>
</dbReference>
<dbReference type="InterPro" id="IPR017871">
    <property type="entry name" value="ABC_transporter-like_CS"/>
</dbReference>
<dbReference type="AlphaFoldDB" id="A0A4Q8D267"/>
<dbReference type="InterPro" id="IPR039421">
    <property type="entry name" value="Type_1_exporter"/>
</dbReference>
<protein>
    <submittedName>
        <fullName evidence="10">ATP-binding cassette subfamily C protein CydC</fullName>
    </submittedName>
</protein>
<comment type="subcellular location">
    <subcellularLocation>
        <location evidence="1">Cell membrane</location>
        <topology evidence="1">Multi-pass membrane protein</topology>
    </subcellularLocation>
</comment>
<feature type="transmembrane region" description="Helical" evidence="7">
    <location>
        <begin position="253"/>
        <end position="274"/>
    </location>
</feature>
<dbReference type="SUPFAM" id="SSF90123">
    <property type="entry name" value="ABC transporter transmembrane region"/>
    <property type="match status" value="1"/>
</dbReference>
<dbReference type="PROSITE" id="PS50929">
    <property type="entry name" value="ABC_TM1F"/>
    <property type="match status" value="1"/>
</dbReference>
<keyword evidence="11" id="KW-1185">Reference proteome</keyword>
<dbReference type="GO" id="GO:0034040">
    <property type="term" value="F:ATPase-coupled lipid transmembrane transporter activity"/>
    <property type="evidence" value="ECO:0007669"/>
    <property type="project" value="TreeGrafter"/>
</dbReference>
<evidence type="ECO:0000256" key="7">
    <source>
        <dbReference type="SAM" id="Phobius"/>
    </source>
</evidence>
<dbReference type="InterPro" id="IPR003439">
    <property type="entry name" value="ABC_transporter-like_ATP-bd"/>
</dbReference>
<dbReference type="Proteomes" id="UP000292298">
    <property type="component" value="Unassembled WGS sequence"/>
</dbReference>
<feature type="domain" description="ABC transmembrane type-1" evidence="9">
    <location>
        <begin position="20"/>
        <end position="310"/>
    </location>
</feature>
<evidence type="ECO:0000256" key="4">
    <source>
        <dbReference type="ARBA" id="ARBA00022840"/>
    </source>
</evidence>
<evidence type="ECO:0000313" key="10">
    <source>
        <dbReference type="EMBL" id="RZU99390.1"/>
    </source>
</evidence>
<name>A0A4Q8D267_9GAMM</name>
<evidence type="ECO:0000256" key="2">
    <source>
        <dbReference type="ARBA" id="ARBA00022692"/>
    </source>
</evidence>
<dbReference type="GO" id="GO:0005524">
    <property type="term" value="F:ATP binding"/>
    <property type="evidence" value="ECO:0007669"/>
    <property type="project" value="UniProtKB-KW"/>
</dbReference>
<dbReference type="EMBL" id="SHLI01000001">
    <property type="protein sequence ID" value="RZU99390.1"/>
    <property type="molecule type" value="Genomic_DNA"/>
</dbReference>
<evidence type="ECO:0000256" key="1">
    <source>
        <dbReference type="ARBA" id="ARBA00004651"/>
    </source>
</evidence>
<dbReference type="Gene3D" id="3.40.50.300">
    <property type="entry name" value="P-loop containing nucleotide triphosphate hydrolases"/>
    <property type="match status" value="1"/>
</dbReference>
<comment type="caution">
    <text evidence="10">The sequence shown here is derived from an EMBL/GenBank/DDBJ whole genome shotgun (WGS) entry which is preliminary data.</text>
</comment>
<dbReference type="PANTHER" id="PTHR24221:SF654">
    <property type="entry name" value="ATP-BINDING CASSETTE SUB-FAMILY B MEMBER 6"/>
    <property type="match status" value="1"/>
</dbReference>
<evidence type="ECO:0000256" key="6">
    <source>
        <dbReference type="ARBA" id="ARBA00023136"/>
    </source>
</evidence>
<dbReference type="InterPro" id="IPR011527">
    <property type="entry name" value="ABC1_TM_dom"/>
</dbReference>
<keyword evidence="4 10" id="KW-0067">ATP-binding</keyword>
<keyword evidence="2 7" id="KW-0812">Transmembrane</keyword>
<dbReference type="PROSITE" id="PS00211">
    <property type="entry name" value="ABC_TRANSPORTER_1"/>
    <property type="match status" value="1"/>
</dbReference>
<dbReference type="NCBIfam" id="TIGR02868">
    <property type="entry name" value="CydC"/>
    <property type="match status" value="1"/>
</dbReference>
<keyword evidence="6 7" id="KW-0472">Membrane</keyword>
<organism evidence="10 11">
    <name type="scientific">Spiribacter vilamensis</name>
    <dbReference type="NCBI Taxonomy" id="531306"/>
    <lineage>
        <taxon>Bacteria</taxon>
        <taxon>Pseudomonadati</taxon>
        <taxon>Pseudomonadota</taxon>
        <taxon>Gammaproteobacteria</taxon>
        <taxon>Chromatiales</taxon>
        <taxon>Ectothiorhodospiraceae</taxon>
        <taxon>Spiribacter</taxon>
    </lineage>
</organism>
<accession>A0A4Q8D267</accession>
<dbReference type="InterPro" id="IPR003593">
    <property type="entry name" value="AAA+_ATPase"/>
</dbReference>
<dbReference type="GO" id="GO:0045454">
    <property type="term" value="P:cell redox homeostasis"/>
    <property type="evidence" value="ECO:0007669"/>
    <property type="project" value="InterPro"/>
</dbReference>
<dbReference type="PROSITE" id="PS50893">
    <property type="entry name" value="ABC_TRANSPORTER_2"/>
    <property type="match status" value="1"/>
</dbReference>
<evidence type="ECO:0000256" key="3">
    <source>
        <dbReference type="ARBA" id="ARBA00022741"/>
    </source>
</evidence>
<dbReference type="PANTHER" id="PTHR24221">
    <property type="entry name" value="ATP-BINDING CASSETTE SUB-FAMILY B"/>
    <property type="match status" value="1"/>
</dbReference>
<keyword evidence="5 7" id="KW-1133">Transmembrane helix</keyword>
<dbReference type="GO" id="GO:0016887">
    <property type="term" value="F:ATP hydrolysis activity"/>
    <property type="evidence" value="ECO:0007669"/>
    <property type="project" value="InterPro"/>
</dbReference>
<gene>
    <name evidence="10" type="ORF">EV698_1679</name>
</gene>
<dbReference type="GO" id="GO:0034775">
    <property type="term" value="P:glutathione transmembrane transport"/>
    <property type="evidence" value="ECO:0007669"/>
    <property type="project" value="InterPro"/>
</dbReference>
<evidence type="ECO:0000256" key="5">
    <source>
        <dbReference type="ARBA" id="ARBA00022989"/>
    </source>
</evidence>
<evidence type="ECO:0000259" key="8">
    <source>
        <dbReference type="PROSITE" id="PS50893"/>
    </source>
</evidence>
<dbReference type="InterPro" id="IPR027417">
    <property type="entry name" value="P-loop_NTPase"/>
</dbReference>
<feature type="transmembrane region" description="Helical" evidence="7">
    <location>
        <begin position="165"/>
        <end position="184"/>
    </location>
</feature>
<dbReference type="RefSeq" id="WP_130503627.1">
    <property type="nucleotide sequence ID" value="NZ_SHLI01000001.1"/>
</dbReference>
<dbReference type="OrthoDB" id="6336411at2"/>
<dbReference type="GO" id="GO:0140359">
    <property type="term" value="F:ABC-type transporter activity"/>
    <property type="evidence" value="ECO:0007669"/>
    <property type="project" value="InterPro"/>
</dbReference>
<dbReference type="SMART" id="SM00382">
    <property type="entry name" value="AAA"/>
    <property type="match status" value="1"/>
</dbReference>
<dbReference type="InterPro" id="IPR036640">
    <property type="entry name" value="ABC1_TM_sf"/>
</dbReference>
<feature type="transmembrane region" description="Helical" evidence="7">
    <location>
        <begin position="137"/>
        <end position="159"/>
    </location>
</feature>
<evidence type="ECO:0000259" key="9">
    <source>
        <dbReference type="PROSITE" id="PS50929"/>
    </source>
</evidence>
<proteinExistence type="predicted"/>
<dbReference type="Pfam" id="PF00664">
    <property type="entry name" value="ABC_membrane"/>
    <property type="match status" value="1"/>
</dbReference>